<evidence type="ECO:0000313" key="2">
    <source>
        <dbReference type="EMBL" id="MEW9853812.1"/>
    </source>
</evidence>
<feature type="transmembrane region" description="Helical" evidence="1">
    <location>
        <begin position="81"/>
        <end position="99"/>
    </location>
</feature>
<accession>A0ABV3R7K0</accession>
<name>A0ABV3R7K0_9SPHN</name>
<evidence type="ECO:0000313" key="3">
    <source>
        <dbReference type="Proteomes" id="UP001556118"/>
    </source>
</evidence>
<evidence type="ECO:0008006" key="4">
    <source>
        <dbReference type="Google" id="ProtNLM"/>
    </source>
</evidence>
<protein>
    <recommendedName>
        <fullName evidence="4">HTTM domain-containing protein</fullName>
    </recommendedName>
</protein>
<feature type="transmembrane region" description="Helical" evidence="1">
    <location>
        <begin position="234"/>
        <end position="253"/>
    </location>
</feature>
<dbReference type="EMBL" id="JBFNXR010000015">
    <property type="protein sequence ID" value="MEW9853812.1"/>
    <property type="molecule type" value="Genomic_DNA"/>
</dbReference>
<keyword evidence="3" id="KW-1185">Reference proteome</keyword>
<sequence length="258" mass="28235">MRLVIAFSAIASIVGSLEWVRLRRHLQDEQLFSWRIQSVVGTPSFALNYVFAYPRCLMLPILQILFSLPLLVPAMPATAAGVSAICAALCAFLLSIRGVDGFNGGDAMAKLVLLSGGVCLLTGSAALMNAGLVFLAGQLVIAYSTPGFCRILDRDWHTGKRIMGVLRTETFGRPWAWQLLRSHPWLAHAVGSGIAIWETFFAVYLFLPLELLLPLLLIGVAFHTSNAVVMGLNIFPWSFIGTYPAVVWTALFIRGAIW</sequence>
<feature type="transmembrane region" description="Helical" evidence="1">
    <location>
        <begin position="211"/>
        <end position="228"/>
    </location>
</feature>
<organism evidence="2 3">
    <name type="scientific">Novosphingobium rhizovicinum</name>
    <dbReference type="NCBI Taxonomy" id="3228928"/>
    <lineage>
        <taxon>Bacteria</taxon>
        <taxon>Pseudomonadati</taxon>
        <taxon>Pseudomonadota</taxon>
        <taxon>Alphaproteobacteria</taxon>
        <taxon>Sphingomonadales</taxon>
        <taxon>Sphingomonadaceae</taxon>
        <taxon>Novosphingobium</taxon>
    </lineage>
</organism>
<dbReference type="Proteomes" id="UP001556118">
    <property type="component" value="Unassembled WGS sequence"/>
</dbReference>
<gene>
    <name evidence="2" type="ORF">ABUH87_01230</name>
</gene>
<keyword evidence="1" id="KW-0812">Transmembrane</keyword>
<keyword evidence="1" id="KW-0472">Membrane</keyword>
<dbReference type="RefSeq" id="WP_367768151.1">
    <property type="nucleotide sequence ID" value="NZ_JBFNXR010000015.1"/>
</dbReference>
<keyword evidence="1" id="KW-1133">Transmembrane helix</keyword>
<reference evidence="2 3" key="1">
    <citation type="submission" date="2024-06" db="EMBL/GenBank/DDBJ databases">
        <title>Novosphingobium rhizovicinus M1R2S20.</title>
        <authorList>
            <person name="Sun J.-Q."/>
        </authorList>
    </citation>
    <scope>NUCLEOTIDE SEQUENCE [LARGE SCALE GENOMIC DNA]</scope>
    <source>
        <strain evidence="2 3">M1R2S20</strain>
    </source>
</reference>
<evidence type="ECO:0000256" key="1">
    <source>
        <dbReference type="SAM" id="Phobius"/>
    </source>
</evidence>
<comment type="caution">
    <text evidence="2">The sequence shown here is derived from an EMBL/GenBank/DDBJ whole genome shotgun (WGS) entry which is preliminary data.</text>
</comment>
<feature type="transmembrane region" description="Helical" evidence="1">
    <location>
        <begin position="111"/>
        <end position="136"/>
    </location>
</feature>
<proteinExistence type="predicted"/>